<dbReference type="SUPFAM" id="SSF51735">
    <property type="entry name" value="NAD(P)-binding Rossmann-fold domains"/>
    <property type="match status" value="1"/>
</dbReference>
<gene>
    <name evidence="3" type="ORF">FC093_18515</name>
</gene>
<reference evidence="3 4" key="1">
    <citation type="submission" date="2019-05" db="EMBL/GenBank/DDBJ databases">
        <title>Panacibacter sp. strain 17mud1-8 Genome sequencing and assembly.</title>
        <authorList>
            <person name="Chhetri G."/>
        </authorList>
    </citation>
    <scope>NUCLEOTIDE SEQUENCE [LARGE SCALE GENOMIC DNA]</scope>
    <source>
        <strain evidence="3 4">17mud1-8</strain>
    </source>
</reference>
<dbReference type="Pfam" id="PF22725">
    <property type="entry name" value="GFO_IDH_MocA_C3"/>
    <property type="match status" value="1"/>
</dbReference>
<dbReference type="Pfam" id="PF01408">
    <property type="entry name" value="GFO_IDH_MocA"/>
    <property type="match status" value="1"/>
</dbReference>
<name>A0A4U3KXX5_9BACT</name>
<dbReference type="InterPro" id="IPR036291">
    <property type="entry name" value="NAD(P)-bd_dom_sf"/>
</dbReference>
<dbReference type="GO" id="GO:0000166">
    <property type="term" value="F:nucleotide binding"/>
    <property type="evidence" value="ECO:0007669"/>
    <property type="project" value="InterPro"/>
</dbReference>
<feature type="domain" description="GFO/IDH/MocA-like oxidoreductase" evidence="2">
    <location>
        <begin position="131"/>
        <end position="254"/>
    </location>
</feature>
<comment type="caution">
    <text evidence="3">The sequence shown here is derived from an EMBL/GenBank/DDBJ whole genome shotgun (WGS) entry which is preliminary data.</text>
</comment>
<evidence type="ECO:0000313" key="4">
    <source>
        <dbReference type="Proteomes" id="UP000305848"/>
    </source>
</evidence>
<dbReference type="InterPro" id="IPR052515">
    <property type="entry name" value="Gfo/Idh/MocA_Oxidoreductase"/>
</dbReference>
<dbReference type="SUPFAM" id="SSF55347">
    <property type="entry name" value="Glyceraldehyde-3-phosphate dehydrogenase-like, C-terminal domain"/>
    <property type="match status" value="1"/>
</dbReference>
<keyword evidence="4" id="KW-1185">Reference proteome</keyword>
<dbReference type="Proteomes" id="UP000305848">
    <property type="component" value="Unassembled WGS sequence"/>
</dbReference>
<evidence type="ECO:0000313" key="3">
    <source>
        <dbReference type="EMBL" id="TKK65996.1"/>
    </source>
</evidence>
<dbReference type="RefSeq" id="WP_137263304.1">
    <property type="nucleotide sequence ID" value="NZ_SZQL01000017.1"/>
</dbReference>
<dbReference type="AlphaFoldDB" id="A0A4U3KXX5"/>
<evidence type="ECO:0000259" key="1">
    <source>
        <dbReference type="Pfam" id="PF01408"/>
    </source>
</evidence>
<dbReference type="PANTHER" id="PTHR43249">
    <property type="entry name" value="UDP-N-ACETYL-2-AMINO-2-DEOXY-D-GLUCURONATE OXIDASE"/>
    <property type="match status" value="1"/>
</dbReference>
<accession>A0A4U3KXX5</accession>
<dbReference type="EMBL" id="SZQL01000017">
    <property type="protein sequence ID" value="TKK65996.1"/>
    <property type="molecule type" value="Genomic_DNA"/>
</dbReference>
<protein>
    <submittedName>
        <fullName evidence="3">Gfo/Idh/MocA family oxidoreductase</fullName>
    </submittedName>
</protein>
<dbReference type="Gene3D" id="3.40.50.720">
    <property type="entry name" value="NAD(P)-binding Rossmann-like Domain"/>
    <property type="match status" value="1"/>
</dbReference>
<dbReference type="OrthoDB" id="9815825at2"/>
<evidence type="ECO:0000259" key="2">
    <source>
        <dbReference type="Pfam" id="PF22725"/>
    </source>
</evidence>
<dbReference type="InterPro" id="IPR055170">
    <property type="entry name" value="GFO_IDH_MocA-like_dom"/>
</dbReference>
<dbReference type="InterPro" id="IPR000683">
    <property type="entry name" value="Gfo/Idh/MocA-like_OxRdtase_N"/>
</dbReference>
<dbReference type="PANTHER" id="PTHR43249:SF1">
    <property type="entry name" value="D-GLUCOSIDE 3-DEHYDROGENASE"/>
    <property type="match status" value="1"/>
</dbReference>
<organism evidence="3 4">
    <name type="scientific">Ilyomonas limi</name>
    <dbReference type="NCBI Taxonomy" id="2575867"/>
    <lineage>
        <taxon>Bacteria</taxon>
        <taxon>Pseudomonadati</taxon>
        <taxon>Bacteroidota</taxon>
        <taxon>Chitinophagia</taxon>
        <taxon>Chitinophagales</taxon>
        <taxon>Chitinophagaceae</taxon>
        <taxon>Ilyomonas</taxon>
    </lineage>
</organism>
<dbReference type="Gene3D" id="3.30.360.10">
    <property type="entry name" value="Dihydrodipicolinate Reductase, domain 2"/>
    <property type="match status" value="1"/>
</dbReference>
<proteinExistence type="predicted"/>
<feature type="domain" description="Gfo/Idh/MocA-like oxidoreductase N-terminal" evidence="1">
    <location>
        <begin position="6"/>
        <end position="119"/>
    </location>
</feature>
<sequence>MTSNISFAIVGCGNIGQRHALHINNFAKLAAVCDIDIAKATALGNQYHVNKYFSLEELLVNEPAVEVIAICTPNGLHAPQTIECLKAGHHVVCEKPMAIHMPDGKQMIAASEQYNKYLFIVKQNRFNKAVAEVKKALMQNALGTILSFQINCFWNRDEAYYRNSWHGTRDLDGGTLFTQFSHFIDILYWLLGDVKEVQSYLQNRAHPSGIAFEDTGAVILHMQSGAIGTLNYTVNTYKENMEGSFTLFGEKGTIKIGGQYLNIIQYQNIQDYVLPVVNEHGKANDYGTYKGSMSNHDKVYQNVLDVLQNGAAISTNAHEGLKTVEIIERIYAANLLNI</sequence>